<feature type="chain" id="PRO_5041709038" evidence="1">
    <location>
        <begin position="23"/>
        <end position="191"/>
    </location>
</feature>
<evidence type="ECO:0000256" key="1">
    <source>
        <dbReference type="SAM" id="SignalP"/>
    </source>
</evidence>
<dbReference type="AlphaFoldDB" id="A0AA95HB51"/>
<sequence>MSINNLFMVCVACLIFPHSTNANNFDIHGRDIVYIDGYWRFQSGWVGHLGVEYSNLVYHILPENSAGCDGTVTKLGQKSCLHLTSLPAFKEPIPNFKGYWGVRYDYPPSPMGVLLFLDLAKKVGVDYTPLPAASEAPSITYNARTKKYSYNRGRYRSDTFAMKALASGGKNYGLLDNVQPKYVFRHLPFAR</sequence>
<feature type="signal peptide" evidence="1">
    <location>
        <begin position="1"/>
        <end position="22"/>
    </location>
</feature>
<proteinExistence type="predicted"/>
<organism evidence="2">
    <name type="scientific">Candidatus Thiothrix putei</name>
    <dbReference type="NCBI Taxonomy" id="3080811"/>
    <lineage>
        <taxon>Bacteria</taxon>
        <taxon>Pseudomonadati</taxon>
        <taxon>Pseudomonadota</taxon>
        <taxon>Gammaproteobacteria</taxon>
        <taxon>Thiotrichales</taxon>
        <taxon>Thiotrichaceae</taxon>
        <taxon>Thiothrix</taxon>
    </lineage>
</organism>
<evidence type="ECO:0000313" key="2">
    <source>
        <dbReference type="EMBL" id="WGZ93996.1"/>
    </source>
</evidence>
<dbReference type="Proteomes" id="UP001301326">
    <property type="component" value="Chromosome"/>
</dbReference>
<dbReference type="EMBL" id="CP124756">
    <property type="protein sequence ID" value="WGZ93996.1"/>
    <property type="molecule type" value="Genomic_DNA"/>
</dbReference>
<keyword evidence="1" id="KW-0732">Signal</keyword>
<accession>A0AA95HB51</accession>
<reference evidence="2" key="2">
    <citation type="submission" date="2023-04" db="EMBL/GenBank/DDBJ databases">
        <authorList>
            <person name="Beletskiy A.V."/>
            <person name="Mardanov A.V."/>
            <person name="Ravin N.V."/>
        </authorList>
    </citation>
    <scope>NUCLEOTIDE SEQUENCE</scope>
    <source>
        <strain evidence="2">GKL-02</strain>
    </source>
</reference>
<name>A0AA95HB51_9GAMM</name>
<gene>
    <name evidence="2" type="ORF">QJT81_19755</name>
</gene>
<reference evidence="2" key="1">
    <citation type="journal article" date="2023" name="Int. J. Mol. Sci.">
        <title>Metagenomics Revealed a New Genus 'Candidatus Thiocaldithrix dubininis' gen. nov., sp. nov. and a New Species 'Candidatus Thiothrix putei' sp. nov. in the Family Thiotrichaceae, Some Members of Which Have Traits of Both Na+- and H+-Motive Energetics.</title>
        <authorList>
            <person name="Ravin N.V."/>
            <person name="Muntyan M.S."/>
            <person name="Smolyakov D.D."/>
            <person name="Rudenko T.S."/>
            <person name="Beletsky A.V."/>
            <person name="Mardanov A.V."/>
            <person name="Grabovich M.Y."/>
        </authorList>
    </citation>
    <scope>NUCLEOTIDE SEQUENCE</scope>
    <source>
        <strain evidence="2">GKL-02</strain>
    </source>
</reference>
<protein>
    <submittedName>
        <fullName evidence="2">Uncharacterized protein</fullName>
    </submittedName>
</protein>
<dbReference type="KEGG" id="tput:QJT81_19755"/>